<dbReference type="InterPro" id="IPR015797">
    <property type="entry name" value="NUDIX_hydrolase-like_dom_sf"/>
</dbReference>
<dbReference type="PANTHER" id="PTHR21340">
    <property type="entry name" value="DIADENOSINE 5,5-P1,P4-TETRAPHOSPHATE PYROPHOSPHOHYDROLASE MUTT"/>
    <property type="match status" value="1"/>
</dbReference>
<dbReference type="GO" id="GO:0006754">
    <property type="term" value="P:ATP biosynthetic process"/>
    <property type="evidence" value="ECO:0007669"/>
    <property type="project" value="TreeGrafter"/>
</dbReference>
<accession>A0A101HJ11</accession>
<dbReference type="InterPro" id="IPR020084">
    <property type="entry name" value="NUDIX_hydrolase_CS"/>
</dbReference>
<dbReference type="InterPro" id="IPR051325">
    <property type="entry name" value="Nudix_hydrolase_domain"/>
</dbReference>
<comment type="caution">
    <text evidence="3">The sequence shown here is derived from an EMBL/GenBank/DDBJ whole genome shotgun (WGS) entry which is preliminary data.</text>
</comment>
<dbReference type="GO" id="GO:0006167">
    <property type="term" value="P:AMP biosynthetic process"/>
    <property type="evidence" value="ECO:0007669"/>
    <property type="project" value="TreeGrafter"/>
</dbReference>
<dbReference type="PROSITE" id="PS51462">
    <property type="entry name" value="NUDIX"/>
    <property type="match status" value="1"/>
</dbReference>
<dbReference type="PROSITE" id="PS00893">
    <property type="entry name" value="NUDIX_BOX"/>
    <property type="match status" value="1"/>
</dbReference>
<evidence type="ECO:0000313" key="4">
    <source>
        <dbReference type="Proteomes" id="UP000053904"/>
    </source>
</evidence>
<dbReference type="Pfam" id="PF00293">
    <property type="entry name" value="NUDIX"/>
    <property type="match status" value="1"/>
</dbReference>
<organism evidence="3 4">
    <name type="scientific">candidate division WS6 bacterium 34_10</name>
    <dbReference type="NCBI Taxonomy" id="1641389"/>
    <lineage>
        <taxon>Bacteria</taxon>
        <taxon>Candidatus Dojkabacteria</taxon>
    </lineage>
</organism>
<dbReference type="GO" id="GO:0004081">
    <property type="term" value="F:bis(5'-nucleosyl)-tetraphosphatase (asymmetrical) activity"/>
    <property type="evidence" value="ECO:0007669"/>
    <property type="project" value="TreeGrafter"/>
</dbReference>
<name>A0A101HJ11_9BACT</name>
<feature type="domain" description="Nudix hydrolase" evidence="2">
    <location>
        <begin position="17"/>
        <end position="156"/>
    </location>
</feature>
<dbReference type="Gene3D" id="3.90.79.10">
    <property type="entry name" value="Nucleoside Triphosphate Pyrophosphohydrolase"/>
    <property type="match status" value="1"/>
</dbReference>
<dbReference type="EMBL" id="LGGO01000009">
    <property type="protein sequence ID" value="KUK77733.1"/>
    <property type="molecule type" value="Genomic_DNA"/>
</dbReference>
<dbReference type="Proteomes" id="UP000053904">
    <property type="component" value="Unassembled WGS sequence"/>
</dbReference>
<dbReference type="PANTHER" id="PTHR21340:SF0">
    <property type="entry name" value="BIS(5'-NUCLEOSYL)-TETRAPHOSPHATASE [ASYMMETRICAL]"/>
    <property type="match status" value="1"/>
</dbReference>
<evidence type="ECO:0000256" key="1">
    <source>
        <dbReference type="ARBA" id="ARBA00022801"/>
    </source>
</evidence>
<evidence type="ECO:0000259" key="2">
    <source>
        <dbReference type="PROSITE" id="PS51462"/>
    </source>
</evidence>
<dbReference type="SUPFAM" id="SSF55811">
    <property type="entry name" value="Nudix"/>
    <property type="match status" value="1"/>
</dbReference>
<sequence>MTTVRIGDTSSLEKKRIVNTSGGCYLVRKVDNNFELLVIHKKWPDGKEHYVLPKGHKEGDEYLEETAKRETIEESGYTDFKLLKYIGSCTYELDWKEIQLKTDHYYLAILQSEEQRDRKPEEYEKVVTVKNIWVDLEEGFKLLTFENQEEIHDKIRELIPN</sequence>
<gene>
    <name evidence="3" type="ORF">XD93_0131</name>
</gene>
<evidence type="ECO:0000313" key="3">
    <source>
        <dbReference type="EMBL" id="KUK77733.1"/>
    </source>
</evidence>
<dbReference type="AlphaFoldDB" id="A0A101HJ11"/>
<keyword evidence="1 3" id="KW-0378">Hydrolase</keyword>
<protein>
    <submittedName>
        <fullName evidence="3">Putative hydrolase</fullName>
    </submittedName>
</protein>
<dbReference type="InterPro" id="IPR000086">
    <property type="entry name" value="NUDIX_hydrolase_dom"/>
</dbReference>
<proteinExistence type="predicted"/>
<reference evidence="4" key="1">
    <citation type="journal article" date="2015" name="MBio">
        <title>Genome-Resolved Metagenomic Analysis Reveals Roles for Candidate Phyla and Other Microbial Community Members in Biogeochemical Transformations in Oil Reservoirs.</title>
        <authorList>
            <person name="Hu P."/>
            <person name="Tom L."/>
            <person name="Singh A."/>
            <person name="Thomas B.C."/>
            <person name="Baker B.J."/>
            <person name="Piceno Y.M."/>
            <person name="Andersen G.L."/>
            <person name="Banfield J.F."/>
        </authorList>
    </citation>
    <scope>NUCLEOTIDE SEQUENCE [LARGE SCALE GENOMIC DNA]</scope>
</reference>